<dbReference type="PANTHER" id="PTHR47690:SF1">
    <property type="entry name" value="GLUCOKINASE"/>
    <property type="match status" value="1"/>
</dbReference>
<comment type="caution">
    <text evidence="5">The sequence shown here is derived from an EMBL/GenBank/DDBJ whole genome shotgun (WGS) entry which is preliminary data.</text>
</comment>
<keyword evidence="3" id="KW-0067">ATP-binding</keyword>
<evidence type="ECO:0000256" key="3">
    <source>
        <dbReference type="HAMAP-Rule" id="MF_00524"/>
    </source>
</evidence>
<dbReference type="PANTHER" id="PTHR47690">
    <property type="entry name" value="GLUCOKINASE"/>
    <property type="match status" value="1"/>
</dbReference>
<dbReference type="EC" id="2.7.1.2" evidence="3"/>
<dbReference type="Gene3D" id="3.30.420.40">
    <property type="match status" value="1"/>
</dbReference>
<keyword evidence="6" id="KW-1185">Reference proteome</keyword>
<comment type="catalytic activity">
    <reaction evidence="3">
        <text>D-glucose + ATP = D-glucose 6-phosphate + ADP + H(+)</text>
        <dbReference type="Rhea" id="RHEA:17825"/>
        <dbReference type="ChEBI" id="CHEBI:4167"/>
        <dbReference type="ChEBI" id="CHEBI:15378"/>
        <dbReference type="ChEBI" id="CHEBI:30616"/>
        <dbReference type="ChEBI" id="CHEBI:61548"/>
        <dbReference type="ChEBI" id="CHEBI:456216"/>
        <dbReference type="EC" id="2.7.1.2"/>
    </reaction>
</comment>
<organism evidence="5 6">
    <name type="scientific">Methyloligella solikamskensis</name>
    <dbReference type="NCBI Taxonomy" id="1177756"/>
    <lineage>
        <taxon>Bacteria</taxon>
        <taxon>Pseudomonadati</taxon>
        <taxon>Pseudomonadota</taxon>
        <taxon>Alphaproteobacteria</taxon>
        <taxon>Hyphomicrobiales</taxon>
        <taxon>Hyphomicrobiaceae</taxon>
        <taxon>Methyloligella</taxon>
    </lineage>
</organism>
<dbReference type="InterPro" id="IPR050201">
    <property type="entry name" value="Bacterial_glucokinase"/>
</dbReference>
<evidence type="ECO:0000256" key="1">
    <source>
        <dbReference type="ARBA" id="ARBA00022679"/>
    </source>
</evidence>
<keyword evidence="1 3" id="KW-0808">Transferase</keyword>
<dbReference type="GO" id="GO:0004340">
    <property type="term" value="F:glucokinase activity"/>
    <property type="evidence" value="ECO:0007669"/>
    <property type="project" value="UniProtKB-EC"/>
</dbReference>
<name>A0ABW3JBM4_9HYPH</name>
<dbReference type="EMBL" id="JBHTJO010000001">
    <property type="protein sequence ID" value="MFD0987855.1"/>
    <property type="molecule type" value="Genomic_DNA"/>
</dbReference>
<evidence type="ECO:0000313" key="5">
    <source>
        <dbReference type="EMBL" id="MFD0987855.1"/>
    </source>
</evidence>
<dbReference type="InterPro" id="IPR003836">
    <property type="entry name" value="Glucokinase"/>
</dbReference>
<protein>
    <recommendedName>
        <fullName evidence="3">Glucokinase</fullName>
        <ecNumber evidence="3">2.7.1.2</ecNumber>
    </recommendedName>
    <alternativeName>
        <fullName evidence="3">Glucose kinase</fullName>
    </alternativeName>
</protein>
<keyword evidence="3" id="KW-0324">Glycolysis</keyword>
<dbReference type="Pfam" id="PF02685">
    <property type="entry name" value="Glucokinase"/>
    <property type="match status" value="1"/>
</dbReference>
<dbReference type="SUPFAM" id="SSF53067">
    <property type="entry name" value="Actin-like ATPase domain"/>
    <property type="match status" value="1"/>
</dbReference>
<proteinExistence type="inferred from homology"/>
<dbReference type="InterPro" id="IPR043129">
    <property type="entry name" value="ATPase_NBD"/>
</dbReference>
<dbReference type="Gene3D" id="3.40.367.20">
    <property type="match status" value="1"/>
</dbReference>
<accession>A0ABW3JBM4</accession>
<comment type="similarity">
    <text evidence="3 4">Belongs to the bacterial glucokinase family.</text>
</comment>
<sequence>MQDSIDTAATRAIVADIGGTNARFAVADLTTLKLSDFQSFSCAEHESIVEAATGYAKSLANPPKKAALAVAAPVTGETVDFTNSPWSFERKALAKAMGLDGLLVLNDFQALAMSLPYIADEDLTQIGGVAPVEKATKLVLGPGTGLGTAGLVWSEAGWIAVPGEGGHINLAPVHLGHISLLNRMMSDREHLSAERVISGLGICDLYQCVAAERGQEAEDLDAPEIVERAKAGSDPVAVETLEHFVAWLGSFAGDAALMLGARGGVYLGGGIPMRILDILKKGEFRSHFEAKGRMREAFLSSIPIYVIGAKAPALQGAAAALREAIRRGDEALIGVA</sequence>
<comment type="subcellular location">
    <subcellularLocation>
        <location evidence="3">Cytoplasm</location>
    </subcellularLocation>
</comment>
<evidence type="ECO:0000256" key="2">
    <source>
        <dbReference type="ARBA" id="ARBA00022777"/>
    </source>
</evidence>
<dbReference type="CDD" id="cd24008">
    <property type="entry name" value="ASKHA_NBD_GLK"/>
    <property type="match status" value="1"/>
</dbReference>
<feature type="binding site" evidence="3">
    <location>
        <begin position="15"/>
        <end position="20"/>
    </location>
    <ligand>
        <name>ATP</name>
        <dbReference type="ChEBI" id="CHEBI:30616"/>
    </ligand>
</feature>
<evidence type="ECO:0000313" key="6">
    <source>
        <dbReference type="Proteomes" id="UP001597102"/>
    </source>
</evidence>
<gene>
    <name evidence="3 5" type="primary">glk</name>
    <name evidence="5" type="ORF">ACFQ2F_12185</name>
</gene>
<keyword evidence="3" id="KW-0547">Nucleotide-binding</keyword>
<dbReference type="RefSeq" id="WP_379090223.1">
    <property type="nucleotide sequence ID" value="NZ_JBHTJO010000001.1"/>
</dbReference>
<reference evidence="6" key="1">
    <citation type="journal article" date="2019" name="Int. J. Syst. Evol. Microbiol.">
        <title>The Global Catalogue of Microorganisms (GCM) 10K type strain sequencing project: providing services to taxonomists for standard genome sequencing and annotation.</title>
        <authorList>
            <consortium name="The Broad Institute Genomics Platform"/>
            <consortium name="The Broad Institute Genome Sequencing Center for Infectious Disease"/>
            <person name="Wu L."/>
            <person name="Ma J."/>
        </authorList>
    </citation>
    <scope>NUCLEOTIDE SEQUENCE [LARGE SCALE GENOMIC DNA]</scope>
    <source>
        <strain evidence="6">CCUG 61697</strain>
    </source>
</reference>
<keyword evidence="2 3" id="KW-0418">Kinase</keyword>
<keyword evidence="3" id="KW-0963">Cytoplasm</keyword>
<dbReference type="Proteomes" id="UP001597102">
    <property type="component" value="Unassembled WGS sequence"/>
</dbReference>
<dbReference type="HAMAP" id="MF_00524">
    <property type="entry name" value="Glucokinase"/>
    <property type="match status" value="1"/>
</dbReference>
<evidence type="ECO:0000256" key="4">
    <source>
        <dbReference type="RuleBase" id="RU004046"/>
    </source>
</evidence>
<dbReference type="NCBIfam" id="TIGR00749">
    <property type="entry name" value="glk"/>
    <property type="match status" value="1"/>
</dbReference>